<feature type="domain" description="CBF1-interacting co-repressor CIR N-terminal" evidence="2">
    <location>
        <begin position="8"/>
        <end position="44"/>
    </location>
</feature>
<dbReference type="PANTHER" id="PTHR22093">
    <property type="entry name" value="LEUKOCYTE RECEPTOR CLUSTER LRC MEMBER 1"/>
    <property type="match status" value="1"/>
</dbReference>
<dbReference type="InterPro" id="IPR039875">
    <property type="entry name" value="LENG1-like"/>
</dbReference>
<dbReference type="Pfam" id="PF10197">
    <property type="entry name" value="Cir_N"/>
    <property type="match status" value="1"/>
</dbReference>
<organism evidence="3 4">
    <name type="scientific">Trichobilharzia regenti</name>
    <name type="common">Nasal bird schistosome</name>
    <dbReference type="NCBI Taxonomy" id="157069"/>
    <lineage>
        <taxon>Eukaryota</taxon>
        <taxon>Metazoa</taxon>
        <taxon>Spiralia</taxon>
        <taxon>Lophotrochozoa</taxon>
        <taxon>Platyhelminthes</taxon>
        <taxon>Trematoda</taxon>
        <taxon>Digenea</taxon>
        <taxon>Strigeidida</taxon>
        <taxon>Schistosomatoidea</taxon>
        <taxon>Schistosomatidae</taxon>
        <taxon>Trichobilharzia</taxon>
    </lineage>
</organism>
<proteinExistence type="predicted"/>
<dbReference type="SMART" id="SM01083">
    <property type="entry name" value="Cir_N"/>
    <property type="match status" value="1"/>
</dbReference>
<keyword evidence="3" id="KW-1185">Reference proteome</keyword>
<name>A0AA85JGT9_TRIRE</name>
<dbReference type="AlphaFoldDB" id="A0AA85JGT9"/>
<dbReference type="InterPro" id="IPR019339">
    <property type="entry name" value="CIR_N_dom"/>
</dbReference>
<dbReference type="PANTHER" id="PTHR22093:SF0">
    <property type="entry name" value="LEUKOCYTE RECEPTOR CLUSTER MEMBER 1"/>
    <property type="match status" value="1"/>
</dbReference>
<dbReference type="Proteomes" id="UP000050795">
    <property type="component" value="Unassembled WGS sequence"/>
</dbReference>
<evidence type="ECO:0000259" key="2">
    <source>
        <dbReference type="SMART" id="SM01083"/>
    </source>
</evidence>
<reference evidence="4" key="2">
    <citation type="submission" date="2023-11" db="UniProtKB">
        <authorList>
            <consortium name="WormBaseParasite"/>
        </authorList>
    </citation>
    <scope>IDENTIFICATION</scope>
</reference>
<evidence type="ECO:0000313" key="4">
    <source>
        <dbReference type="WBParaSite" id="TREG1_18610.1"/>
    </source>
</evidence>
<dbReference type="WBParaSite" id="TREG1_18610.1">
    <property type="protein sequence ID" value="TREG1_18610.1"/>
    <property type="gene ID" value="TREG1_18610"/>
</dbReference>
<protein>
    <submittedName>
        <fullName evidence="4">Cir_N domain-containing protein</fullName>
    </submittedName>
</protein>
<feature type="compositionally biased region" description="Basic residues" evidence="1">
    <location>
        <begin position="324"/>
        <end position="334"/>
    </location>
</feature>
<sequence length="340" mass="39769">MNILPKKRWHVLKKENIARVRADEAKFNEEQKKIEIKAQLADQEARVDYLRKQRKIKSSSASGLDGFQLALDKDNVLNVSQGNIDYEKEKKEEQEKKEKAIGLLTYLGQTVLDAAGEKPWYDIHPRDHQRRESERKKDNEEMEIKKKILADPLTEMKKVENMFKHHKEMKKQQEASELQRANACIHAMPSLFPDDIIVPKHQNQKIAAQKKVENGDRSKLTESILTLSEHTSKTSPAEVLKFDDKIEKSNVIEMAKSSEINRLRAQRLQRERKERDRAAVLLAKSMGLTDILRHPIEEQVCVDERKLPFNSAFNPELSAVLSERRRRHRESRKRHYDEQD</sequence>
<accession>A0AA85JGT9</accession>
<evidence type="ECO:0000313" key="3">
    <source>
        <dbReference type="Proteomes" id="UP000050795"/>
    </source>
</evidence>
<feature type="region of interest" description="Disordered" evidence="1">
    <location>
        <begin position="318"/>
        <end position="340"/>
    </location>
</feature>
<evidence type="ECO:0000256" key="1">
    <source>
        <dbReference type="SAM" id="MobiDB-lite"/>
    </source>
</evidence>
<reference evidence="3" key="1">
    <citation type="submission" date="2022-06" db="EMBL/GenBank/DDBJ databases">
        <authorList>
            <person name="Berger JAMES D."/>
            <person name="Berger JAMES D."/>
        </authorList>
    </citation>
    <scope>NUCLEOTIDE SEQUENCE [LARGE SCALE GENOMIC DNA]</scope>
</reference>